<sequence length="227" mass="23928">MSDSIRDLAATIAGLKNQAGRLRAAVAADKGTADGLVQRFQAVGVEGGPVARLSGCSAGHERAVSQLEAIESRLERARFIAMSAISGLHGSGAVARSGDQADDPTSWEKPTPETELAEDSKRPRGFQGMMNFLGRRGDDVEDVAKTTGKLLDIGQKIKGLEPTPSTGLTTSTLVREPQIDTAPPAIQAQTGSLLLAGFAATLVGTKATQTVGKMTRRFWKARSRDSR</sequence>
<dbReference type="InParanoid" id="A0A543AZ36"/>
<protein>
    <submittedName>
        <fullName evidence="2">Uncharacterized protein</fullName>
    </submittedName>
</protein>
<evidence type="ECO:0000256" key="1">
    <source>
        <dbReference type="SAM" id="MobiDB-lite"/>
    </source>
</evidence>
<organism evidence="2 3">
    <name type="scientific">Stackebrandtia endophytica</name>
    <dbReference type="NCBI Taxonomy" id="1496996"/>
    <lineage>
        <taxon>Bacteria</taxon>
        <taxon>Bacillati</taxon>
        <taxon>Actinomycetota</taxon>
        <taxon>Actinomycetes</taxon>
        <taxon>Glycomycetales</taxon>
        <taxon>Glycomycetaceae</taxon>
        <taxon>Stackebrandtia</taxon>
    </lineage>
</organism>
<comment type="caution">
    <text evidence="2">The sequence shown here is derived from an EMBL/GenBank/DDBJ whole genome shotgun (WGS) entry which is preliminary data.</text>
</comment>
<evidence type="ECO:0000313" key="2">
    <source>
        <dbReference type="EMBL" id="TQL77836.1"/>
    </source>
</evidence>
<reference evidence="2 3" key="1">
    <citation type="submission" date="2019-06" db="EMBL/GenBank/DDBJ databases">
        <title>Sequencing the genomes of 1000 actinobacteria strains.</title>
        <authorList>
            <person name="Klenk H.-P."/>
        </authorList>
    </citation>
    <scope>NUCLEOTIDE SEQUENCE [LARGE SCALE GENOMIC DNA]</scope>
    <source>
        <strain evidence="2 3">DSM 45928</strain>
    </source>
</reference>
<keyword evidence="3" id="KW-1185">Reference proteome</keyword>
<proteinExistence type="predicted"/>
<gene>
    <name evidence="2" type="ORF">FB566_3403</name>
</gene>
<feature type="region of interest" description="Disordered" evidence="1">
    <location>
        <begin position="90"/>
        <end position="126"/>
    </location>
</feature>
<evidence type="ECO:0000313" key="3">
    <source>
        <dbReference type="Proteomes" id="UP000317043"/>
    </source>
</evidence>
<dbReference type="AlphaFoldDB" id="A0A543AZ36"/>
<name>A0A543AZ36_9ACTN</name>
<dbReference type="EMBL" id="VFOW01000001">
    <property type="protein sequence ID" value="TQL77836.1"/>
    <property type="molecule type" value="Genomic_DNA"/>
</dbReference>
<dbReference type="RefSeq" id="WP_142041334.1">
    <property type="nucleotide sequence ID" value="NZ_JBHTGS010000001.1"/>
</dbReference>
<accession>A0A543AZ36</accession>
<dbReference type="Proteomes" id="UP000317043">
    <property type="component" value="Unassembled WGS sequence"/>
</dbReference>